<keyword evidence="3" id="KW-1185">Reference proteome</keyword>
<feature type="region of interest" description="Disordered" evidence="1">
    <location>
        <begin position="1"/>
        <end position="55"/>
    </location>
</feature>
<proteinExistence type="predicted"/>
<protein>
    <submittedName>
        <fullName evidence="2">Uncharacterized protein</fullName>
    </submittedName>
</protein>
<evidence type="ECO:0000313" key="2">
    <source>
        <dbReference type="EMBL" id="CAI2366181.1"/>
    </source>
</evidence>
<dbReference type="EMBL" id="CAMPGE010007260">
    <property type="protein sequence ID" value="CAI2366181.1"/>
    <property type="molecule type" value="Genomic_DNA"/>
</dbReference>
<evidence type="ECO:0000313" key="3">
    <source>
        <dbReference type="Proteomes" id="UP001295684"/>
    </source>
</evidence>
<organism evidence="2 3">
    <name type="scientific">Euplotes crassus</name>
    <dbReference type="NCBI Taxonomy" id="5936"/>
    <lineage>
        <taxon>Eukaryota</taxon>
        <taxon>Sar</taxon>
        <taxon>Alveolata</taxon>
        <taxon>Ciliophora</taxon>
        <taxon>Intramacronucleata</taxon>
        <taxon>Spirotrichea</taxon>
        <taxon>Hypotrichia</taxon>
        <taxon>Euplotida</taxon>
        <taxon>Euplotidae</taxon>
        <taxon>Moneuplotes</taxon>
    </lineage>
</organism>
<dbReference type="Proteomes" id="UP001295684">
    <property type="component" value="Unassembled WGS sequence"/>
</dbReference>
<name>A0AAD1UDU8_EUPCR</name>
<accession>A0AAD1UDU8</accession>
<evidence type="ECO:0000256" key="1">
    <source>
        <dbReference type="SAM" id="MobiDB-lite"/>
    </source>
</evidence>
<reference evidence="2" key="1">
    <citation type="submission" date="2023-07" db="EMBL/GenBank/DDBJ databases">
        <authorList>
            <consortium name="AG Swart"/>
            <person name="Singh M."/>
            <person name="Singh A."/>
            <person name="Seah K."/>
            <person name="Emmerich C."/>
        </authorList>
    </citation>
    <scope>NUCLEOTIDE SEQUENCE</scope>
    <source>
        <strain evidence="2">DP1</strain>
    </source>
</reference>
<feature type="compositionally biased region" description="Low complexity" evidence="1">
    <location>
        <begin position="43"/>
        <end position="55"/>
    </location>
</feature>
<dbReference type="AlphaFoldDB" id="A0AAD1UDU8"/>
<gene>
    <name evidence="2" type="ORF">ECRASSUSDP1_LOCUS7452</name>
</gene>
<feature type="compositionally biased region" description="Basic and acidic residues" evidence="1">
    <location>
        <begin position="1"/>
        <end position="16"/>
    </location>
</feature>
<comment type="caution">
    <text evidence="2">The sequence shown here is derived from an EMBL/GenBank/DDBJ whole genome shotgun (WGS) entry which is preliminary data.</text>
</comment>
<feature type="compositionally biased region" description="Polar residues" evidence="1">
    <location>
        <begin position="19"/>
        <end position="30"/>
    </location>
</feature>
<sequence>MNSKKKEIQNKEKPKENVANVSLNSRIINRTQKKESNRSVSFNLNNKSSSPTKNKKLLLNLRKLNKPKRQKSFQTTQEKMDFMISAYNNQLEMQNGLNYSSDDSLSEGHLFKTFSLKKQKKTNNSFWTKISDLILYKDKVAFHNRIENIKRSIQEKLSKDDIKLYSPKNARRSSLKKRRHDRRHGILGGLKNISLVPQDKARLSPGQTMNILEGKIQESQQKEFSNPLGFSIKLKKNAKVKNKKLTPLKLSLKNLSTQVMAKKYTMADTIKSMMKEKRESDKKKLLSNNSIKINNRLAYSLKSESKNSPTVENFVRKISLKNFRVNSIQKRVTLYSDQMRKQYSSSVNPKKSIVCPSIAPVLSAEKLNSLQKQMDSFTRSVNSNRSFKASLESPSIPHSEYLDFRNYKLSNMSSLNRSLNFRKSWSKRS</sequence>